<reference evidence="1" key="1">
    <citation type="submission" date="2014-09" db="EMBL/GenBank/DDBJ databases">
        <authorList>
            <person name="Magalhaes I.L.F."/>
            <person name="Oliveira U."/>
            <person name="Santos F.R."/>
            <person name="Vidigal T.H.D.A."/>
            <person name="Brescovit A.D."/>
            <person name="Santos A.J."/>
        </authorList>
    </citation>
    <scope>NUCLEOTIDE SEQUENCE</scope>
    <source>
        <tissue evidence="1">Shoot tissue taken approximately 20 cm above the soil surface</tissue>
    </source>
</reference>
<sequence length="19" mass="2382">MGLIFWQAEPEIYSKYHLR</sequence>
<accession>A0A0A8ZK36</accession>
<dbReference type="EMBL" id="GBRH01258116">
    <property type="protein sequence ID" value="JAD39779.1"/>
    <property type="molecule type" value="Transcribed_RNA"/>
</dbReference>
<dbReference type="AlphaFoldDB" id="A0A0A8ZK36"/>
<reference evidence="1" key="2">
    <citation type="journal article" date="2015" name="Data Brief">
        <title>Shoot transcriptome of the giant reed, Arundo donax.</title>
        <authorList>
            <person name="Barrero R.A."/>
            <person name="Guerrero F.D."/>
            <person name="Moolhuijzen P."/>
            <person name="Goolsby J.A."/>
            <person name="Tidwell J."/>
            <person name="Bellgard S.E."/>
            <person name="Bellgard M.I."/>
        </authorList>
    </citation>
    <scope>NUCLEOTIDE SEQUENCE</scope>
    <source>
        <tissue evidence="1">Shoot tissue taken approximately 20 cm above the soil surface</tissue>
    </source>
</reference>
<organism evidence="1">
    <name type="scientific">Arundo donax</name>
    <name type="common">Giant reed</name>
    <name type="synonym">Donax arundinaceus</name>
    <dbReference type="NCBI Taxonomy" id="35708"/>
    <lineage>
        <taxon>Eukaryota</taxon>
        <taxon>Viridiplantae</taxon>
        <taxon>Streptophyta</taxon>
        <taxon>Embryophyta</taxon>
        <taxon>Tracheophyta</taxon>
        <taxon>Spermatophyta</taxon>
        <taxon>Magnoliopsida</taxon>
        <taxon>Liliopsida</taxon>
        <taxon>Poales</taxon>
        <taxon>Poaceae</taxon>
        <taxon>PACMAD clade</taxon>
        <taxon>Arundinoideae</taxon>
        <taxon>Arundineae</taxon>
        <taxon>Arundo</taxon>
    </lineage>
</organism>
<name>A0A0A8ZK36_ARUDO</name>
<evidence type="ECO:0000313" key="1">
    <source>
        <dbReference type="EMBL" id="JAD39779.1"/>
    </source>
</evidence>
<proteinExistence type="predicted"/>
<protein>
    <submittedName>
        <fullName evidence="1">Uncharacterized protein</fullName>
    </submittedName>
</protein>